<dbReference type="SUPFAM" id="SSF46955">
    <property type="entry name" value="Putative DNA-binding domain"/>
    <property type="match status" value="1"/>
</dbReference>
<name>A0ABQ3UWA1_9CHLR</name>
<gene>
    <name evidence="3" type="ORF">KSB_55180</name>
</gene>
<dbReference type="InterPro" id="IPR047057">
    <property type="entry name" value="MerR_fam"/>
</dbReference>
<proteinExistence type="predicted"/>
<evidence type="ECO:0000259" key="2">
    <source>
        <dbReference type="PROSITE" id="PS50937"/>
    </source>
</evidence>
<dbReference type="Pfam" id="PF13411">
    <property type="entry name" value="MerR_1"/>
    <property type="match status" value="1"/>
</dbReference>
<dbReference type="PANTHER" id="PTHR30204">
    <property type="entry name" value="REDOX-CYCLING DRUG-SENSING TRANSCRIPTIONAL ACTIVATOR SOXR"/>
    <property type="match status" value="1"/>
</dbReference>
<accession>A0ABQ3UWA1</accession>
<keyword evidence="1" id="KW-0238">DNA-binding</keyword>
<evidence type="ECO:0000313" key="4">
    <source>
        <dbReference type="Proteomes" id="UP000654345"/>
    </source>
</evidence>
<keyword evidence="4" id="KW-1185">Reference proteome</keyword>
<dbReference type="InterPro" id="IPR009061">
    <property type="entry name" value="DNA-bd_dom_put_sf"/>
</dbReference>
<evidence type="ECO:0000256" key="1">
    <source>
        <dbReference type="ARBA" id="ARBA00023125"/>
    </source>
</evidence>
<dbReference type="EMBL" id="BNJG01000002">
    <property type="protein sequence ID" value="GHO57043.1"/>
    <property type="molecule type" value="Genomic_DNA"/>
</dbReference>
<dbReference type="PROSITE" id="PS50937">
    <property type="entry name" value="HTH_MERR_2"/>
    <property type="match status" value="1"/>
</dbReference>
<dbReference type="InterPro" id="IPR011256">
    <property type="entry name" value="Reg_factor_effector_dom_sf"/>
</dbReference>
<protein>
    <submittedName>
        <fullName evidence="3">MerR family transcriptional regulator</fullName>
    </submittedName>
</protein>
<dbReference type="InterPro" id="IPR000551">
    <property type="entry name" value="MerR-type_HTH_dom"/>
</dbReference>
<dbReference type="Gene3D" id="1.10.1660.10">
    <property type="match status" value="1"/>
</dbReference>
<dbReference type="PROSITE" id="PS00552">
    <property type="entry name" value="HTH_MERR_1"/>
    <property type="match status" value="1"/>
</dbReference>
<reference evidence="3 4" key="1">
    <citation type="journal article" date="2021" name="Int. J. Syst. Evol. Microbiol.">
        <title>Reticulibacter mediterranei gen. nov., sp. nov., within the new family Reticulibacteraceae fam. nov., and Ktedonospora formicarum gen. nov., sp. nov., Ktedonobacter robiniae sp. nov., Dictyobacter formicarum sp. nov. and Dictyobacter arantiisoli sp. nov., belonging to the class Ktedonobacteria.</title>
        <authorList>
            <person name="Yabe S."/>
            <person name="Zheng Y."/>
            <person name="Wang C.M."/>
            <person name="Sakai Y."/>
            <person name="Abe K."/>
            <person name="Yokota A."/>
            <person name="Donadio S."/>
            <person name="Cavaletti L."/>
            <person name="Monciardini P."/>
        </authorList>
    </citation>
    <scope>NUCLEOTIDE SEQUENCE [LARGE SCALE GENOMIC DNA]</scope>
    <source>
        <strain evidence="3 4">SOSP1-30</strain>
    </source>
</reference>
<dbReference type="Proteomes" id="UP000654345">
    <property type="component" value="Unassembled WGS sequence"/>
</dbReference>
<dbReference type="Gene3D" id="3.20.80.10">
    <property type="entry name" value="Regulatory factor, effector binding domain"/>
    <property type="match status" value="1"/>
</dbReference>
<organism evidence="3 4">
    <name type="scientific">Ktedonobacter robiniae</name>
    <dbReference type="NCBI Taxonomy" id="2778365"/>
    <lineage>
        <taxon>Bacteria</taxon>
        <taxon>Bacillati</taxon>
        <taxon>Chloroflexota</taxon>
        <taxon>Ktedonobacteria</taxon>
        <taxon>Ktedonobacterales</taxon>
        <taxon>Ktedonobacteraceae</taxon>
        <taxon>Ktedonobacter</taxon>
    </lineage>
</organism>
<comment type="caution">
    <text evidence="3">The sequence shown here is derived from an EMBL/GenBank/DDBJ whole genome shotgun (WGS) entry which is preliminary data.</text>
</comment>
<sequence>MYDCNEEIGTDMEGEAVFKISEFSRLSQVSMKTLRYYDQIGLLKPASIDPFNGYRYYTTEQLFRLNRILAYKDLGLTLEQIAQALDVQIPLAEVRGMLRLKQAEIHALIEQESTRLARIEARLHLIEREGETQSGHDVALKSIKALRVASLPTCANLSSSHLPFFFEELNRSLSRSGLSEPATLPHMVLWQDTGACRDDQDDTFDVEVACPLPEQVSVDAHLTIRTLPALPLVASLMHECQPHGTCTALLDLGRWMEQNGYTISLSQPCREVYFAKGENQFYVTEAQIPVEKG</sequence>
<dbReference type="PANTHER" id="PTHR30204:SF97">
    <property type="entry name" value="MERR FAMILY REGULATORY PROTEIN"/>
    <property type="match status" value="1"/>
</dbReference>
<feature type="domain" description="HTH merR-type" evidence="2">
    <location>
        <begin position="17"/>
        <end position="87"/>
    </location>
</feature>
<dbReference type="SUPFAM" id="SSF55136">
    <property type="entry name" value="Probable bacterial effector-binding domain"/>
    <property type="match status" value="1"/>
</dbReference>
<evidence type="ECO:0000313" key="3">
    <source>
        <dbReference type="EMBL" id="GHO57043.1"/>
    </source>
</evidence>
<dbReference type="SMART" id="SM00422">
    <property type="entry name" value="HTH_MERR"/>
    <property type="match status" value="1"/>
</dbReference>
<dbReference type="CDD" id="cd01107">
    <property type="entry name" value="HTH_BmrR"/>
    <property type="match status" value="1"/>
</dbReference>